<proteinExistence type="predicted"/>
<organism evidence="1 2">
    <name type="scientific">Rhodanobacter glycinis</name>
    <dbReference type="NCBI Taxonomy" id="582702"/>
    <lineage>
        <taxon>Bacteria</taxon>
        <taxon>Pseudomonadati</taxon>
        <taxon>Pseudomonadota</taxon>
        <taxon>Gammaproteobacteria</taxon>
        <taxon>Lysobacterales</taxon>
        <taxon>Rhodanobacteraceae</taxon>
        <taxon>Rhodanobacter</taxon>
    </lineage>
</organism>
<evidence type="ECO:0000313" key="2">
    <source>
        <dbReference type="Proteomes" id="UP000198725"/>
    </source>
</evidence>
<gene>
    <name evidence="1" type="ORF">SAMN05192579_102168</name>
</gene>
<protein>
    <submittedName>
        <fullName evidence="1">Uncharacterized protein</fullName>
    </submittedName>
</protein>
<dbReference type="AlphaFoldDB" id="A0A1I3Z4J8"/>
<dbReference type="RefSeq" id="WP_092701430.1">
    <property type="nucleotide sequence ID" value="NZ_FOSR01000002.1"/>
</dbReference>
<dbReference type="Proteomes" id="UP000198725">
    <property type="component" value="Unassembled WGS sequence"/>
</dbReference>
<accession>A0A1I3Z4J8</accession>
<sequence length="59" mass="6868">MFSLWKDLLFLHGHMLRKENLDWRPDAPSAQQPDKHGRKARRVAAACCATVWPRIMGPR</sequence>
<dbReference type="EMBL" id="FOSR01000002">
    <property type="protein sequence ID" value="SFK38479.1"/>
    <property type="molecule type" value="Genomic_DNA"/>
</dbReference>
<name>A0A1I3Z4J8_9GAMM</name>
<reference evidence="2" key="1">
    <citation type="submission" date="2016-10" db="EMBL/GenBank/DDBJ databases">
        <authorList>
            <person name="Varghese N."/>
            <person name="Submissions S."/>
        </authorList>
    </citation>
    <scope>NUCLEOTIDE SEQUENCE [LARGE SCALE GENOMIC DNA]</scope>
    <source>
        <strain evidence="2">MO64</strain>
    </source>
</reference>
<evidence type="ECO:0000313" key="1">
    <source>
        <dbReference type="EMBL" id="SFK38479.1"/>
    </source>
</evidence>
<keyword evidence="2" id="KW-1185">Reference proteome</keyword>